<proteinExistence type="predicted"/>
<dbReference type="Proteomes" id="UP000199408">
    <property type="component" value="Unassembled WGS sequence"/>
</dbReference>
<accession>A0A1C5I0I1</accession>
<dbReference type="STRING" id="47864.GA0070560_10765"/>
<evidence type="ECO:0000313" key="1">
    <source>
        <dbReference type="EMBL" id="SCG51762.1"/>
    </source>
</evidence>
<name>A0A1C5I0I1_9ACTN</name>
<dbReference type="RefSeq" id="WP_281184041.1">
    <property type="nucleotide sequence ID" value="NZ_FMDN01000007.1"/>
</dbReference>
<protein>
    <submittedName>
        <fullName evidence="1">Uncharacterized protein</fullName>
    </submittedName>
</protein>
<evidence type="ECO:0000313" key="2">
    <source>
        <dbReference type="Proteomes" id="UP000199408"/>
    </source>
</evidence>
<dbReference type="EMBL" id="FMDN01000007">
    <property type="protein sequence ID" value="SCG51762.1"/>
    <property type="molecule type" value="Genomic_DNA"/>
</dbReference>
<keyword evidence="2" id="KW-1185">Reference proteome</keyword>
<organism evidence="1 2">
    <name type="scientific">Micromonospora halophytica</name>
    <dbReference type="NCBI Taxonomy" id="47864"/>
    <lineage>
        <taxon>Bacteria</taxon>
        <taxon>Bacillati</taxon>
        <taxon>Actinomycetota</taxon>
        <taxon>Actinomycetes</taxon>
        <taxon>Micromonosporales</taxon>
        <taxon>Micromonosporaceae</taxon>
        <taxon>Micromonospora</taxon>
    </lineage>
</organism>
<dbReference type="AlphaFoldDB" id="A0A1C5I0I1"/>
<reference evidence="2" key="1">
    <citation type="submission" date="2016-06" db="EMBL/GenBank/DDBJ databases">
        <authorList>
            <person name="Varghese N."/>
        </authorList>
    </citation>
    <scope>NUCLEOTIDE SEQUENCE [LARGE SCALE GENOMIC DNA]</scope>
    <source>
        <strain evidence="2">DSM 43171</strain>
    </source>
</reference>
<sequence>MDLFDDPELAGAAAANPRLPVPVMMRVLAEAGVPDLPPDGRKY</sequence>
<gene>
    <name evidence="1" type="ORF">GA0070560_10765</name>
</gene>